<reference evidence="2" key="1">
    <citation type="journal article" date="2022" name="Mol. Ecol. Resour.">
        <title>The genomes of chicory, endive, great burdock and yacon provide insights into Asteraceae palaeo-polyploidization history and plant inulin production.</title>
        <authorList>
            <person name="Fan W."/>
            <person name="Wang S."/>
            <person name="Wang H."/>
            <person name="Wang A."/>
            <person name="Jiang F."/>
            <person name="Liu H."/>
            <person name="Zhao H."/>
            <person name="Xu D."/>
            <person name="Zhang Y."/>
        </authorList>
    </citation>
    <scope>NUCLEOTIDE SEQUENCE [LARGE SCALE GENOMIC DNA]</scope>
    <source>
        <strain evidence="2">cv. Punajuju</strain>
    </source>
</reference>
<accession>A0ACB9CY72</accession>
<organism evidence="1 2">
    <name type="scientific">Cichorium intybus</name>
    <name type="common">Chicory</name>
    <dbReference type="NCBI Taxonomy" id="13427"/>
    <lineage>
        <taxon>Eukaryota</taxon>
        <taxon>Viridiplantae</taxon>
        <taxon>Streptophyta</taxon>
        <taxon>Embryophyta</taxon>
        <taxon>Tracheophyta</taxon>
        <taxon>Spermatophyta</taxon>
        <taxon>Magnoliopsida</taxon>
        <taxon>eudicotyledons</taxon>
        <taxon>Gunneridae</taxon>
        <taxon>Pentapetalae</taxon>
        <taxon>asterids</taxon>
        <taxon>campanulids</taxon>
        <taxon>Asterales</taxon>
        <taxon>Asteraceae</taxon>
        <taxon>Cichorioideae</taxon>
        <taxon>Cichorieae</taxon>
        <taxon>Cichoriinae</taxon>
        <taxon>Cichorium</taxon>
    </lineage>
</organism>
<name>A0ACB9CY72_CICIN</name>
<gene>
    <name evidence="1" type="ORF">L2E82_29683</name>
</gene>
<sequence>MPTQRDPDSLKAAKNSARRIRLMIKAKLSPGASLCSICRHGENRRWHDSVSVASGNFLAAKVIFLSSKFKHMFPCDDYCCKSSHEVATACALTLGAEKLICIVDSPILDEWGRSIRFLTLEDADIVKVNR</sequence>
<dbReference type="Proteomes" id="UP001055811">
    <property type="component" value="Linkage Group LG05"/>
</dbReference>
<keyword evidence="2" id="KW-1185">Reference proteome</keyword>
<evidence type="ECO:0000313" key="1">
    <source>
        <dbReference type="EMBL" id="KAI3739282.1"/>
    </source>
</evidence>
<proteinExistence type="predicted"/>
<reference evidence="1 2" key="2">
    <citation type="journal article" date="2022" name="Mol. Ecol. Resour.">
        <title>The genomes of chicory, endive, great burdock and yacon provide insights into Asteraceae paleo-polyploidization history and plant inulin production.</title>
        <authorList>
            <person name="Fan W."/>
            <person name="Wang S."/>
            <person name="Wang H."/>
            <person name="Wang A."/>
            <person name="Jiang F."/>
            <person name="Liu H."/>
            <person name="Zhao H."/>
            <person name="Xu D."/>
            <person name="Zhang Y."/>
        </authorList>
    </citation>
    <scope>NUCLEOTIDE SEQUENCE [LARGE SCALE GENOMIC DNA]</scope>
    <source>
        <strain evidence="2">cv. Punajuju</strain>
        <tissue evidence="1">Leaves</tissue>
    </source>
</reference>
<comment type="caution">
    <text evidence="1">The sequence shown here is derived from an EMBL/GenBank/DDBJ whole genome shotgun (WGS) entry which is preliminary data.</text>
</comment>
<evidence type="ECO:0000313" key="2">
    <source>
        <dbReference type="Proteomes" id="UP001055811"/>
    </source>
</evidence>
<dbReference type="EMBL" id="CM042013">
    <property type="protein sequence ID" value="KAI3739282.1"/>
    <property type="molecule type" value="Genomic_DNA"/>
</dbReference>
<protein>
    <submittedName>
        <fullName evidence="1">Uncharacterized protein</fullName>
    </submittedName>
</protein>